<organism evidence="2 3">
    <name type="scientific">Neolewinella antarctica</name>
    <dbReference type="NCBI Taxonomy" id="442734"/>
    <lineage>
        <taxon>Bacteria</taxon>
        <taxon>Pseudomonadati</taxon>
        <taxon>Bacteroidota</taxon>
        <taxon>Saprospiria</taxon>
        <taxon>Saprospirales</taxon>
        <taxon>Lewinellaceae</taxon>
        <taxon>Neolewinella</taxon>
    </lineage>
</organism>
<accession>A0ABX0XH29</accession>
<feature type="domain" description="YhaN AAA" evidence="1">
    <location>
        <begin position="1"/>
        <end position="51"/>
    </location>
</feature>
<dbReference type="EMBL" id="JAATJH010000015">
    <property type="protein sequence ID" value="NJC28512.1"/>
    <property type="molecule type" value="Genomic_DNA"/>
</dbReference>
<dbReference type="SUPFAM" id="SSF52540">
    <property type="entry name" value="P-loop containing nucleoside triphosphate hydrolases"/>
    <property type="match status" value="1"/>
</dbReference>
<dbReference type="InterPro" id="IPR027417">
    <property type="entry name" value="P-loop_NTPase"/>
</dbReference>
<dbReference type="InterPro" id="IPR038734">
    <property type="entry name" value="YhaN_AAA"/>
</dbReference>
<gene>
    <name evidence="2" type="ORF">GGR27_004037</name>
</gene>
<evidence type="ECO:0000313" key="2">
    <source>
        <dbReference type="EMBL" id="NJC28512.1"/>
    </source>
</evidence>
<evidence type="ECO:0000259" key="1">
    <source>
        <dbReference type="Pfam" id="PF13514"/>
    </source>
</evidence>
<dbReference type="PANTHER" id="PTHR32182">
    <property type="entry name" value="DNA REPLICATION AND REPAIR PROTEIN RECF"/>
    <property type="match status" value="1"/>
</dbReference>
<dbReference type="Proteomes" id="UP000770785">
    <property type="component" value="Unassembled WGS sequence"/>
</dbReference>
<dbReference type="Gene3D" id="3.40.50.300">
    <property type="entry name" value="P-loop containing nucleotide triphosphate hydrolases"/>
    <property type="match status" value="1"/>
</dbReference>
<reference evidence="2 3" key="1">
    <citation type="submission" date="2020-03" db="EMBL/GenBank/DDBJ databases">
        <title>Genomic Encyclopedia of Type Strains, Phase IV (KMG-IV): sequencing the most valuable type-strain genomes for metagenomic binning, comparative biology and taxonomic classification.</title>
        <authorList>
            <person name="Goeker M."/>
        </authorList>
    </citation>
    <scope>NUCLEOTIDE SEQUENCE [LARGE SCALE GENOMIC DNA]</scope>
    <source>
        <strain evidence="2 3">DSM 105096</strain>
    </source>
</reference>
<keyword evidence="3" id="KW-1185">Reference proteome</keyword>
<protein>
    <recommendedName>
        <fullName evidence="1">YhaN AAA domain-containing protein</fullName>
    </recommendedName>
</protein>
<proteinExistence type="predicted"/>
<name>A0ABX0XH29_9BACT</name>
<evidence type="ECO:0000313" key="3">
    <source>
        <dbReference type="Proteomes" id="UP000770785"/>
    </source>
</evidence>
<comment type="caution">
    <text evidence="2">The sequence shown here is derived from an EMBL/GenBank/DDBJ whole genome shotgun (WGS) entry which is preliminary data.</text>
</comment>
<sequence length="571" mass="66187">MRIVNLSLTNFRSVYGTQKVDFTKSGKSLVIYGENGAGKSSVCKSIDLFFEATDKRKTHTLLSPHINIFAAKEFDSTPIVEITLKFTDGNTYVFDAFGHAGDTDSLKLARNFKGVLDYKSLMPIYFSKVQKNKLNLYRYFVNSALPNVRNPLTNSLIKTHARKKYEDLPANFLQGVYSIIIGLSDEINMFLKYFDEGLEIEFKQRKTFKTPEIYISVSIDGNHITTDYSNFLNEARLVALALSVNLAVISHYNRDKTEERAPNTDEVPKLLLMDDVFIGMDLINRLPFLKILKEHFGEYQKIITTYDRGWYSLMKDQLGETEWKFIEVFRSRGDKPSTEVLDREEQSYIDLANYHFDHFDYPASANYLRKAFEEIFKDKLPENLLRSENQDGSISRNAKTRTDFSNFKKYLKSAKVDISELEKYDVFTRIILNPLSHDDKSSPIFRKEIENIFSLYNLYKSVNILTKKKITNDNSSIVHLTIKDIDNNYHNYKVQLREPFKMIDFDGNSGYLPCAANIISYKFNKEGWIEEYSRTDSLQKIYRNLNEKHGVEVGEYLDSYKTHKGVVLSAL</sequence>
<dbReference type="Pfam" id="PF13514">
    <property type="entry name" value="AAA_27"/>
    <property type="match status" value="1"/>
</dbReference>
<dbReference type="PANTHER" id="PTHR32182:SF0">
    <property type="entry name" value="DNA REPLICATION AND REPAIR PROTEIN RECF"/>
    <property type="match status" value="1"/>
</dbReference>
<dbReference type="RefSeq" id="WP_168040606.1">
    <property type="nucleotide sequence ID" value="NZ_JAATJH010000015.1"/>
</dbReference>